<evidence type="ECO:0000256" key="1">
    <source>
        <dbReference type="SAM" id="SignalP"/>
    </source>
</evidence>
<dbReference type="PROSITE" id="PS51257">
    <property type="entry name" value="PROKAR_LIPOPROTEIN"/>
    <property type="match status" value="1"/>
</dbReference>
<feature type="signal peptide" evidence="1">
    <location>
        <begin position="1"/>
        <end position="29"/>
    </location>
</feature>
<accession>A0A1H3KKG1</accession>
<keyword evidence="1" id="KW-0732">Signal</keyword>
<dbReference type="Proteomes" id="UP000198891">
    <property type="component" value="Unassembled WGS sequence"/>
</dbReference>
<dbReference type="SUPFAM" id="SSF53850">
    <property type="entry name" value="Periplasmic binding protein-like II"/>
    <property type="match status" value="1"/>
</dbReference>
<sequence>MPLKRLPLAIGALAASAALLSGCAASAGADPSASVATDIASCDPAAAPITVTFGPQASEAMAIAVANLEKKYPGLVVNAEPQSTTSYDDLTKTIVADIAVGKRPDLIMSGLGQLKFWVDTYQPAPIDTAALASTYQSQFLSAGTVDGTVYLAPAQISAPVLLVNQSILDQAGAGDASDIHTFDDLVAAAKTVTEKTGQPSVTIPAQGLADWYSQAFVQGSGETFVNADGTAGFGTDKGIEALSIWSTLKNDGLEMGLGDQDALAQFIGGKAAFMVYTTSVIASVQKGVNGAFDWMPVDLPSVGGEGGPLPAGGNGWIVLSDDGCRAAFANALVSELLSPDAVSGASGTSYSYIPVDSSAGEALLASSAATPQLTYAWSYDKPLSPWGGFAGAHVAEVNDAFRQMGQALQSGADAKTTVDQAVTTIDQIVAK</sequence>
<protein>
    <submittedName>
        <fullName evidence="2">Carbohydrate ABC transporter substrate-binding protein, CUT1 family</fullName>
    </submittedName>
</protein>
<dbReference type="AlphaFoldDB" id="A0A1H3KKG1"/>
<dbReference type="EMBL" id="FNPZ01000001">
    <property type="protein sequence ID" value="SDY52566.1"/>
    <property type="molecule type" value="Genomic_DNA"/>
</dbReference>
<organism evidence="2 3">
    <name type="scientific">Herbiconiux ginsengi</name>
    <dbReference type="NCBI Taxonomy" id="381665"/>
    <lineage>
        <taxon>Bacteria</taxon>
        <taxon>Bacillati</taxon>
        <taxon>Actinomycetota</taxon>
        <taxon>Actinomycetes</taxon>
        <taxon>Micrococcales</taxon>
        <taxon>Microbacteriaceae</taxon>
        <taxon>Herbiconiux</taxon>
    </lineage>
</organism>
<dbReference type="InterPro" id="IPR006059">
    <property type="entry name" value="SBP"/>
</dbReference>
<keyword evidence="3" id="KW-1185">Reference proteome</keyword>
<dbReference type="InterPro" id="IPR050490">
    <property type="entry name" value="Bact_solute-bd_prot1"/>
</dbReference>
<evidence type="ECO:0000313" key="3">
    <source>
        <dbReference type="Proteomes" id="UP000198891"/>
    </source>
</evidence>
<name>A0A1H3KKG1_9MICO</name>
<dbReference type="PANTHER" id="PTHR43649:SF30">
    <property type="entry name" value="ABC TRANSPORTER SUBSTRATE-BINDING PROTEIN"/>
    <property type="match status" value="1"/>
</dbReference>
<dbReference type="OrthoDB" id="4459111at2"/>
<dbReference type="Pfam" id="PF01547">
    <property type="entry name" value="SBP_bac_1"/>
    <property type="match status" value="1"/>
</dbReference>
<proteinExistence type="predicted"/>
<dbReference type="STRING" id="381665.SAMN05216554_0596"/>
<gene>
    <name evidence="2" type="ORF">SAMN05216554_0596</name>
</gene>
<dbReference type="RefSeq" id="WP_092548500.1">
    <property type="nucleotide sequence ID" value="NZ_FNPZ01000001.1"/>
</dbReference>
<feature type="chain" id="PRO_5011501866" evidence="1">
    <location>
        <begin position="30"/>
        <end position="431"/>
    </location>
</feature>
<dbReference type="Gene3D" id="3.40.190.10">
    <property type="entry name" value="Periplasmic binding protein-like II"/>
    <property type="match status" value="1"/>
</dbReference>
<evidence type="ECO:0000313" key="2">
    <source>
        <dbReference type="EMBL" id="SDY52566.1"/>
    </source>
</evidence>
<reference evidence="2 3" key="1">
    <citation type="submission" date="2016-10" db="EMBL/GenBank/DDBJ databases">
        <authorList>
            <person name="de Groot N.N."/>
        </authorList>
    </citation>
    <scope>NUCLEOTIDE SEQUENCE [LARGE SCALE GENOMIC DNA]</scope>
    <source>
        <strain evidence="2 3">CGMCC 4.3491</strain>
    </source>
</reference>
<dbReference type="PANTHER" id="PTHR43649">
    <property type="entry name" value="ARABINOSE-BINDING PROTEIN-RELATED"/>
    <property type="match status" value="1"/>
</dbReference>